<reference evidence="1" key="2">
    <citation type="submission" date="2014-06" db="EMBL/GenBank/DDBJ databases">
        <title>The complete genome of Blastobotrys (Arxula) adeninivorans LS3 - a yeast of biotechnological interest.</title>
        <authorList>
            <person name="Kunze G."/>
            <person name="Gaillardin C."/>
            <person name="Czernicka M."/>
            <person name="Durrens P."/>
            <person name="Martin T."/>
            <person name="Boer E."/>
            <person name="Gabaldon T."/>
            <person name="Cruz J."/>
            <person name="Talla E."/>
            <person name="Marck C."/>
            <person name="Goffeau A."/>
            <person name="Barbe V."/>
            <person name="Baret P."/>
            <person name="Baronian K."/>
            <person name="Beier S."/>
            <person name="Bleykasten C."/>
            <person name="Bode R."/>
            <person name="Casaregola S."/>
            <person name="Despons L."/>
            <person name="Fairhead C."/>
            <person name="Giersberg M."/>
            <person name="Gierski P."/>
            <person name="Hahnel U."/>
            <person name="Hartmann A."/>
            <person name="Jankowska D."/>
            <person name="Jubin C."/>
            <person name="Jung P."/>
            <person name="Lafontaine I."/>
            <person name="Leh-Louis V."/>
            <person name="Lemaire M."/>
            <person name="Marcet-Houben M."/>
            <person name="Mascher M."/>
            <person name="Morel G."/>
            <person name="Richard G.-F."/>
            <person name="Riechen J."/>
            <person name="Sacerdot C."/>
            <person name="Sarkar A."/>
            <person name="Savel G."/>
            <person name="Schacherer J."/>
            <person name="Sherman D."/>
            <person name="Straub M.-L."/>
            <person name="Stein N."/>
            <person name="Thierry A."/>
            <person name="Trautwein-Schult A."/>
            <person name="Westhof E."/>
            <person name="Worch S."/>
            <person name="Dujon B."/>
            <person name="Souciet J.-L."/>
            <person name="Wincker P."/>
            <person name="Scholz U."/>
            <person name="Neuveglise N."/>
        </authorList>
    </citation>
    <scope>NUCLEOTIDE SEQUENCE</scope>
    <source>
        <strain evidence="1">LS3</strain>
    </source>
</reference>
<reference evidence="1" key="1">
    <citation type="submission" date="2014-02" db="EMBL/GenBank/DDBJ databases">
        <authorList>
            <person name="Genoscope - CEA"/>
        </authorList>
    </citation>
    <scope>NUCLEOTIDE SEQUENCE</scope>
    <source>
        <strain evidence="1">LS3</strain>
    </source>
</reference>
<dbReference type="AlphaFoldDB" id="A0A060TDR8"/>
<dbReference type="EMBL" id="HG937694">
    <property type="protein sequence ID" value="CDP38949.1"/>
    <property type="molecule type" value="Genomic_DNA"/>
</dbReference>
<accession>A0A060TDR8</accession>
<sequence length="59" mass="6944">MPGLFERYKALPRNVRLYIGVSTLVVAIAGDRITRKIEEDREIRAEAERRLEEQERMAK</sequence>
<evidence type="ECO:0000313" key="1">
    <source>
        <dbReference type="EMBL" id="CDP38949.1"/>
    </source>
</evidence>
<proteinExistence type="predicted"/>
<organism evidence="1">
    <name type="scientific">Blastobotrys adeninivorans</name>
    <name type="common">Yeast</name>
    <name type="synonym">Arxula adeninivorans</name>
    <dbReference type="NCBI Taxonomy" id="409370"/>
    <lineage>
        <taxon>Eukaryota</taxon>
        <taxon>Fungi</taxon>
        <taxon>Dikarya</taxon>
        <taxon>Ascomycota</taxon>
        <taxon>Saccharomycotina</taxon>
        <taxon>Dipodascomycetes</taxon>
        <taxon>Dipodascales</taxon>
        <taxon>Trichomonascaceae</taxon>
        <taxon>Blastobotrys</taxon>
    </lineage>
</organism>
<protein>
    <submittedName>
        <fullName evidence="1">ARAD1D46288p</fullName>
    </submittedName>
</protein>
<gene>
    <name evidence="1" type="ORF">GNLVRS02_ARAD1D46288g</name>
</gene>
<name>A0A060TDR8_BLAAD</name>